<reference evidence="8" key="1">
    <citation type="journal article" date="2019" name="Int. J. Syst. Evol. Microbiol.">
        <title>The Global Catalogue of Microorganisms (GCM) 10K type strain sequencing project: providing services to taxonomists for standard genome sequencing and annotation.</title>
        <authorList>
            <consortium name="The Broad Institute Genomics Platform"/>
            <consortium name="The Broad Institute Genome Sequencing Center for Infectious Disease"/>
            <person name="Wu L."/>
            <person name="Ma J."/>
        </authorList>
    </citation>
    <scope>NUCLEOTIDE SEQUENCE [LARGE SCALE GENOMIC DNA]</scope>
    <source>
        <strain evidence="8">IBRC-M 10703</strain>
    </source>
</reference>
<sequence>MATKLPKTDAVIIGVGWAGGIISSELTKAGLKVVGIERGGDRKTEDYFMMHDELRYAQRHGMMQDLSKETVTFRNNEGMRALPMRRYGSFLLGDGVGGAGVHWNGQNFRFLPYDFEIRSKTIEKYGEGKIPKDMTIQDWGITYDEIEPYYDTYEKMAGISGEDNPLGGHRSNPFPTPPMKKSVNMKLFEEAAKKLGLNPYVQPSANLSEDYTNPDGISRVACQYCGFCERFGCEYGAKADPIVTVLPVAKETGNFELRAHSYVTRILHDGNGKATGVLYTDLNTGEEFEQPADIVVLTSYVFNNVRLLLLSELGKVYNPADGTGSIGKNYAYQIRKGKATGFFDDKKFNMFAGAGGLGILVDDYNGDNFDHTDLDFIHGGMIIHQQTGQRPIANNPVPSGTPSWGEEFKDASIKYTNATLTVSGEGASMAFKDHYLDLDPTYKDSFGDPLIRLTYDFKEQDRKLAKYLAERCEEILIEMGADHVDTMQELEPYDVAVYQSTHNTGGVIMGADPETSAVNNYSQMWDVENLFVVGASSFPQNAGYNPTGTVGALSYRAAEGIVEYLKNGGGRLVQGKKERQSV</sequence>
<proteinExistence type="inferred from homology"/>
<comment type="caution">
    <text evidence="7">The sequence shown here is derived from an EMBL/GenBank/DDBJ whole genome shotgun (WGS) entry which is preliminary data.</text>
</comment>
<dbReference type="EMBL" id="JBHSAO010000011">
    <property type="protein sequence ID" value="MFC4025236.1"/>
    <property type="molecule type" value="Genomic_DNA"/>
</dbReference>
<dbReference type="Gene3D" id="3.50.50.60">
    <property type="entry name" value="FAD/NAD(P)-binding domain"/>
    <property type="match status" value="2"/>
</dbReference>
<accession>A0ABV8H206</accession>
<dbReference type="SUPFAM" id="SSF51905">
    <property type="entry name" value="FAD/NAD(P)-binding domain"/>
    <property type="match status" value="1"/>
</dbReference>
<dbReference type="PANTHER" id="PTHR46056:SF12">
    <property type="entry name" value="LONG-CHAIN-ALCOHOL OXIDASE"/>
    <property type="match status" value="1"/>
</dbReference>
<dbReference type="InterPro" id="IPR000172">
    <property type="entry name" value="GMC_OxRdtase_N"/>
</dbReference>
<feature type="domain" description="Glucose-methanol-choline oxidoreductase C-terminal" evidence="6">
    <location>
        <begin position="438"/>
        <end position="553"/>
    </location>
</feature>
<dbReference type="PANTHER" id="PTHR46056">
    <property type="entry name" value="LONG-CHAIN-ALCOHOL OXIDASE"/>
    <property type="match status" value="1"/>
</dbReference>
<dbReference type="InterPro" id="IPR007867">
    <property type="entry name" value="GMC_OxRtase_C"/>
</dbReference>
<keyword evidence="8" id="KW-1185">Reference proteome</keyword>
<evidence type="ECO:0000256" key="3">
    <source>
        <dbReference type="ARBA" id="ARBA00022827"/>
    </source>
</evidence>
<evidence type="ECO:0000256" key="2">
    <source>
        <dbReference type="ARBA" id="ARBA00022630"/>
    </source>
</evidence>
<feature type="domain" description="Glucose-methanol-choline oxidoreductase N-terminal" evidence="5">
    <location>
        <begin position="179"/>
        <end position="330"/>
    </location>
</feature>
<keyword evidence="2" id="KW-0285">Flavoprotein</keyword>
<evidence type="ECO:0000256" key="1">
    <source>
        <dbReference type="ARBA" id="ARBA00010790"/>
    </source>
</evidence>
<name>A0ABV8H206_9BACI</name>
<gene>
    <name evidence="7" type="ORF">ACFOUV_15680</name>
</gene>
<dbReference type="Proteomes" id="UP001595772">
    <property type="component" value="Unassembled WGS sequence"/>
</dbReference>
<evidence type="ECO:0000313" key="7">
    <source>
        <dbReference type="EMBL" id="MFC4025236.1"/>
    </source>
</evidence>
<organism evidence="7 8">
    <name type="scientific">Oceanobacillus longus</name>
    <dbReference type="NCBI Taxonomy" id="930120"/>
    <lineage>
        <taxon>Bacteria</taxon>
        <taxon>Bacillati</taxon>
        <taxon>Bacillota</taxon>
        <taxon>Bacilli</taxon>
        <taxon>Bacillales</taxon>
        <taxon>Bacillaceae</taxon>
        <taxon>Oceanobacillus</taxon>
    </lineage>
</organism>
<keyword evidence="4" id="KW-0560">Oxidoreductase</keyword>
<dbReference type="Pfam" id="PF00732">
    <property type="entry name" value="GMC_oxred_N"/>
    <property type="match status" value="1"/>
</dbReference>
<dbReference type="InterPro" id="IPR036188">
    <property type="entry name" value="FAD/NAD-bd_sf"/>
</dbReference>
<dbReference type="RefSeq" id="WP_379497726.1">
    <property type="nucleotide sequence ID" value="NZ_JBHSAO010000011.1"/>
</dbReference>
<evidence type="ECO:0000313" key="8">
    <source>
        <dbReference type="Proteomes" id="UP001595772"/>
    </source>
</evidence>
<evidence type="ECO:0000256" key="4">
    <source>
        <dbReference type="ARBA" id="ARBA00023002"/>
    </source>
</evidence>
<comment type="similarity">
    <text evidence="1">Belongs to the GMC oxidoreductase family.</text>
</comment>
<dbReference type="SUPFAM" id="SSF54373">
    <property type="entry name" value="FAD-linked reductases, C-terminal domain"/>
    <property type="match status" value="1"/>
</dbReference>
<keyword evidence="3" id="KW-0274">FAD</keyword>
<evidence type="ECO:0000259" key="6">
    <source>
        <dbReference type="Pfam" id="PF05199"/>
    </source>
</evidence>
<protein>
    <submittedName>
        <fullName evidence="7">GMC family oxidoreductase</fullName>
    </submittedName>
</protein>
<dbReference type="Pfam" id="PF05199">
    <property type="entry name" value="GMC_oxred_C"/>
    <property type="match status" value="1"/>
</dbReference>
<evidence type="ECO:0000259" key="5">
    <source>
        <dbReference type="Pfam" id="PF00732"/>
    </source>
</evidence>